<keyword evidence="8 9" id="KW-0807">Transducer</keyword>
<protein>
    <recommendedName>
        <fullName evidence="11">G-protein coupled receptors family 1 profile domain-containing protein</fullName>
    </recommendedName>
</protein>
<feature type="transmembrane region" description="Helical" evidence="10">
    <location>
        <begin position="169"/>
        <end position="190"/>
    </location>
</feature>
<evidence type="ECO:0000256" key="6">
    <source>
        <dbReference type="ARBA" id="ARBA00023136"/>
    </source>
</evidence>
<name>V4BH55_LOTGI</name>
<dbReference type="PRINTS" id="PR01012">
    <property type="entry name" value="NRPEPTIDEYR"/>
</dbReference>
<dbReference type="PRINTS" id="PR00237">
    <property type="entry name" value="GPCRRHODOPSN"/>
</dbReference>
<keyword evidence="5 9" id="KW-0297">G-protein coupled receptor</keyword>
<evidence type="ECO:0000256" key="1">
    <source>
        <dbReference type="ARBA" id="ARBA00004141"/>
    </source>
</evidence>
<evidence type="ECO:0000256" key="5">
    <source>
        <dbReference type="ARBA" id="ARBA00023040"/>
    </source>
</evidence>
<feature type="non-terminal residue" evidence="12">
    <location>
        <position position="287"/>
    </location>
</feature>
<dbReference type="Gene3D" id="1.20.1070.10">
    <property type="entry name" value="Rhodopsin 7-helix transmembrane proteins"/>
    <property type="match status" value="1"/>
</dbReference>
<evidence type="ECO:0000256" key="4">
    <source>
        <dbReference type="ARBA" id="ARBA00022989"/>
    </source>
</evidence>
<organism evidence="12 13">
    <name type="scientific">Lottia gigantea</name>
    <name type="common">Giant owl limpet</name>
    <dbReference type="NCBI Taxonomy" id="225164"/>
    <lineage>
        <taxon>Eukaryota</taxon>
        <taxon>Metazoa</taxon>
        <taxon>Spiralia</taxon>
        <taxon>Lophotrochozoa</taxon>
        <taxon>Mollusca</taxon>
        <taxon>Gastropoda</taxon>
        <taxon>Patellogastropoda</taxon>
        <taxon>Lottioidea</taxon>
        <taxon>Lottiidae</taxon>
        <taxon>Lottia</taxon>
    </lineage>
</organism>
<proteinExistence type="inferred from homology"/>
<dbReference type="Pfam" id="PF00001">
    <property type="entry name" value="7tm_1"/>
    <property type="match status" value="1"/>
</dbReference>
<feature type="transmembrane region" description="Helical" evidence="10">
    <location>
        <begin position="116"/>
        <end position="137"/>
    </location>
</feature>
<evidence type="ECO:0000256" key="2">
    <source>
        <dbReference type="ARBA" id="ARBA00010663"/>
    </source>
</evidence>
<keyword evidence="4 10" id="KW-1133">Transmembrane helix</keyword>
<evidence type="ECO:0000313" key="13">
    <source>
        <dbReference type="Proteomes" id="UP000030746"/>
    </source>
</evidence>
<evidence type="ECO:0000256" key="8">
    <source>
        <dbReference type="ARBA" id="ARBA00023224"/>
    </source>
</evidence>
<dbReference type="STRING" id="225164.V4BH55"/>
<reference evidence="12 13" key="1">
    <citation type="journal article" date="2013" name="Nature">
        <title>Insights into bilaterian evolution from three spiralian genomes.</title>
        <authorList>
            <person name="Simakov O."/>
            <person name="Marletaz F."/>
            <person name="Cho S.J."/>
            <person name="Edsinger-Gonzales E."/>
            <person name="Havlak P."/>
            <person name="Hellsten U."/>
            <person name="Kuo D.H."/>
            <person name="Larsson T."/>
            <person name="Lv J."/>
            <person name="Arendt D."/>
            <person name="Savage R."/>
            <person name="Osoegawa K."/>
            <person name="de Jong P."/>
            <person name="Grimwood J."/>
            <person name="Chapman J.A."/>
            <person name="Shapiro H."/>
            <person name="Aerts A."/>
            <person name="Otillar R.P."/>
            <person name="Terry A.Y."/>
            <person name="Boore J.L."/>
            <person name="Grigoriev I.V."/>
            <person name="Lindberg D.R."/>
            <person name="Seaver E.C."/>
            <person name="Weisblat D.A."/>
            <person name="Putnam N.H."/>
            <person name="Rokhsar D.S."/>
        </authorList>
    </citation>
    <scope>NUCLEOTIDE SEQUENCE [LARGE SCALE GENOMIC DNA]</scope>
</reference>
<dbReference type="Proteomes" id="UP000030746">
    <property type="component" value="Unassembled WGS sequence"/>
</dbReference>
<dbReference type="AlphaFoldDB" id="V4BH55"/>
<dbReference type="PANTHER" id="PTHR45695">
    <property type="entry name" value="LEUCOKININ RECEPTOR-RELATED"/>
    <property type="match status" value="1"/>
</dbReference>
<evidence type="ECO:0000256" key="10">
    <source>
        <dbReference type="SAM" id="Phobius"/>
    </source>
</evidence>
<evidence type="ECO:0000259" key="11">
    <source>
        <dbReference type="PROSITE" id="PS50262"/>
    </source>
</evidence>
<comment type="subcellular location">
    <subcellularLocation>
        <location evidence="1">Membrane</location>
        <topology evidence="1">Multi-pass membrane protein</topology>
    </subcellularLocation>
</comment>
<dbReference type="CTD" id="20252954"/>
<dbReference type="OMA" id="CANEDSC"/>
<dbReference type="HOGENOM" id="CLU_009579_6_4_1"/>
<feature type="transmembrane region" description="Helical" evidence="10">
    <location>
        <begin position="257"/>
        <end position="282"/>
    </location>
</feature>
<dbReference type="GO" id="GO:0004983">
    <property type="term" value="F:neuropeptide Y receptor activity"/>
    <property type="evidence" value="ECO:0007669"/>
    <property type="project" value="InterPro"/>
</dbReference>
<dbReference type="SUPFAM" id="SSF81321">
    <property type="entry name" value="Family A G protein-coupled receptor-like"/>
    <property type="match status" value="1"/>
</dbReference>
<accession>V4BH55</accession>
<evidence type="ECO:0000313" key="12">
    <source>
        <dbReference type="EMBL" id="ESP05282.1"/>
    </source>
</evidence>
<dbReference type="InterPro" id="IPR017452">
    <property type="entry name" value="GPCR_Rhodpsn_7TM"/>
</dbReference>
<comment type="similarity">
    <text evidence="2 9">Belongs to the G-protein coupled receptor 1 family.</text>
</comment>
<dbReference type="KEGG" id="lgi:LOTGIDRAFT_92705"/>
<dbReference type="CDD" id="cd14993">
    <property type="entry name" value="7tmA_CCKR-like"/>
    <property type="match status" value="1"/>
</dbReference>
<dbReference type="OrthoDB" id="10037617at2759"/>
<dbReference type="RefSeq" id="XP_009043827.1">
    <property type="nucleotide sequence ID" value="XM_009045579.1"/>
</dbReference>
<sequence>ILLTLYVPIFLLSVIGNILVLVVIVPNKQLQSVTNNFLLNLAIADLLVSVVCIPMTAAQRVYQLWIYGDILCRATPYLQGIAVSASTFTITGMSLDRCLAIRHPVTFRQLRTTKTVRILIFFVWIISLIIMVPILLVRKTVTDEILPGEKFTYCIEIWPTANHRQGFDLFILVIVYVCPGLVISVCYVTMSQRLWIPDKHLNTSGNKTSFREGSNHITSGRRRLAKMCIAVAILFALCWLPYYILNTYISFKPDVQAANVVHFMLLVGHFHSATNPILYCFLHKTFR</sequence>
<dbReference type="SMART" id="SM01381">
    <property type="entry name" value="7TM_GPCR_Srsx"/>
    <property type="match status" value="1"/>
</dbReference>
<evidence type="ECO:0000256" key="3">
    <source>
        <dbReference type="ARBA" id="ARBA00022692"/>
    </source>
</evidence>
<feature type="non-terminal residue" evidence="12">
    <location>
        <position position="1"/>
    </location>
</feature>
<dbReference type="InterPro" id="IPR000276">
    <property type="entry name" value="GPCR_Rhodpsn"/>
</dbReference>
<dbReference type="EMBL" id="KB199650">
    <property type="protein sequence ID" value="ESP05282.1"/>
    <property type="molecule type" value="Genomic_DNA"/>
</dbReference>
<feature type="transmembrane region" description="Helical" evidence="10">
    <location>
        <begin position="224"/>
        <end position="245"/>
    </location>
</feature>
<keyword evidence="7 9" id="KW-0675">Receptor</keyword>
<keyword evidence="13" id="KW-1185">Reference proteome</keyword>
<keyword evidence="3 9" id="KW-0812">Transmembrane</keyword>
<evidence type="ECO:0000256" key="9">
    <source>
        <dbReference type="RuleBase" id="RU000688"/>
    </source>
</evidence>
<feature type="transmembrane region" description="Helical" evidence="10">
    <location>
        <begin position="6"/>
        <end position="25"/>
    </location>
</feature>
<feature type="domain" description="G-protein coupled receptors family 1 profile" evidence="11">
    <location>
        <begin position="16"/>
        <end position="279"/>
    </location>
</feature>
<gene>
    <name evidence="12" type="ORF">LOTGIDRAFT_92705</name>
</gene>
<dbReference type="GeneID" id="20252954"/>
<feature type="transmembrane region" description="Helical" evidence="10">
    <location>
        <begin position="37"/>
        <end position="57"/>
    </location>
</feature>
<keyword evidence="6 10" id="KW-0472">Membrane</keyword>
<dbReference type="PANTHER" id="PTHR45695:SF15">
    <property type="entry name" value="OPSIN RH2"/>
    <property type="match status" value="1"/>
</dbReference>
<dbReference type="PROSITE" id="PS00237">
    <property type="entry name" value="G_PROTEIN_RECEP_F1_1"/>
    <property type="match status" value="1"/>
</dbReference>
<evidence type="ECO:0000256" key="7">
    <source>
        <dbReference type="ARBA" id="ARBA00023170"/>
    </source>
</evidence>
<dbReference type="PROSITE" id="PS50262">
    <property type="entry name" value="G_PROTEIN_RECEP_F1_2"/>
    <property type="match status" value="1"/>
</dbReference>
<dbReference type="GO" id="GO:0005886">
    <property type="term" value="C:plasma membrane"/>
    <property type="evidence" value="ECO:0007669"/>
    <property type="project" value="TreeGrafter"/>
</dbReference>
<dbReference type="InterPro" id="IPR000611">
    <property type="entry name" value="NPY_rcpt"/>
</dbReference>
<feature type="transmembrane region" description="Helical" evidence="10">
    <location>
        <begin position="77"/>
        <end position="95"/>
    </location>
</feature>